<protein>
    <submittedName>
        <fullName evidence="2">Uncharacterized protein</fullName>
    </submittedName>
</protein>
<accession>A0ABS0N9W8</accession>
<reference evidence="2 3" key="1">
    <citation type="submission" date="2020-09" db="EMBL/GenBank/DDBJ databases">
        <title>Eikenella S3660 sp. nov., isolated from a throat swab.</title>
        <authorList>
            <person name="Buhl M."/>
        </authorList>
    </citation>
    <scope>NUCLEOTIDE SEQUENCE [LARGE SCALE GENOMIC DNA]</scope>
    <source>
        <strain evidence="2 3">S3360</strain>
    </source>
</reference>
<keyword evidence="1" id="KW-0732">Signal</keyword>
<feature type="signal peptide" evidence="1">
    <location>
        <begin position="1"/>
        <end position="21"/>
    </location>
</feature>
<organism evidence="2 3">
    <name type="scientific">Eikenella glucosivorans</name>
    <dbReference type="NCBI Taxonomy" id="2766967"/>
    <lineage>
        <taxon>Bacteria</taxon>
        <taxon>Pseudomonadati</taxon>
        <taxon>Pseudomonadota</taxon>
        <taxon>Betaproteobacteria</taxon>
        <taxon>Neisseriales</taxon>
        <taxon>Neisseriaceae</taxon>
        <taxon>Eikenella</taxon>
    </lineage>
</organism>
<dbReference type="EMBL" id="JACSGR010000003">
    <property type="protein sequence ID" value="MBH5329088.1"/>
    <property type="molecule type" value="Genomic_DNA"/>
</dbReference>
<dbReference type="RefSeq" id="WP_197902966.1">
    <property type="nucleotide sequence ID" value="NZ_JACSGR010000003.1"/>
</dbReference>
<evidence type="ECO:0000256" key="1">
    <source>
        <dbReference type="SAM" id="SignalP"/>
    </source>
</evidence>
<feature type="chain" id="PRO_5047131539" evidence="1">
    <location>
        <begin position="22"/>
        <end position="212"/>
    </location>
</feature>
<keyword evidence="3" id="KW-1185">Reference proteome</keyword>
<comment type="caution">
    <text evidence="2">The sequence shown here is derived from an EMBL/GenBank/DDBJ whole genome shotgun (WGS) entry which is preliminary data.</text>
</comment>
<gene>
    <name evidence="2" type="ORF">H9Q10_05330</name>
</gene>
<name>A0ABS0N9W8_9NEIS</name>
<proteinExistence type="predicted"/>
<sequence>MSKLSYLMAAVLGLATMPAHAYDATRGALQHDPGLAGYGYNIQGQRQSGGHGSGGSHFVQPGPGVFRDSTAFVRNSPSRCISMGRDGKICYQAYLDPSLSAQKVAVYFENRQNRRHGQTFHYENGIFAENVAYVDGNEWWTGGKRYSRLNAQSYAVEEYGRYGRRLPNSRTEVSTEQMLRELGLKSVRLKDAVPPEFYEEIMQRAEEARRRR</sequence>
<evidence type="ECO:0000313" key="2">
    <source>
        <dbReference type="EMBL" id="MBH5329088.1"/>
    </source>
</evidence>
<evidence type="ECO:0000313" key="3">
    <source>
        <dbReference type="Proteomes" id="UP000768471"/>
    </source>
</evidence>
<dbReference type="Proteomes" id="UP000768471">
    <property type="component" value="Unassembled WGS sequence"/>
</dbReference>